<dbReference type="InterPro" id="IPR002048">
    <property type="entry name" value="EF_hand_dom"/>
</dbReference>
<accession>A0A4Y9YUX6</accession>
<dbReference type="Gene3D" id="1.10.238.10">
    <property type="entry name" value="EF-hand"/>
    <property type="match status" value="1"/>
</dbReference>
<gene>
    <name evidence="8" type="ORF">EVG20_g5563</name>
</gene>
<evidence type="ECO:0000256" key="5">
    <source>
        <dbReference type="ARBA" id="ARBA00022837"/>
    </source>
</evidence>
<protein>
    <recommendedName>
        <fullName evidence="7">EF-hand domain-containing protein</fullName>
    </recommendedName>
</protein>
<evidence type="ECO:0000256" key="2">
    <source>
        <dbReference type="ARBA" id="ARBA00022490"/>
    </source>
</evidence>
<reference evidence="8 9" key="1">
    <citation type="submission" date="2019-02" db="EMBL/GenBank/DDBJ databases">
        <title>Genome sequencing of the rare red list fungi Dentipellis fragilis.</title>
        <authorList>
            <person name="Buettner E."/>
            <person name="Kellner H."/>
        </authorList>
    </citation>
    <scope>NUCLEOTIDE SEQUENCE [LARGE SCALE GENOMIC DNA]</scope>
    <source>
        <strain evidence="8 9">DSM 105465</strain>
    </source>
</reference>
<keyword evidence="4" id="KW-0677">Repeat</keyword>
<dbReference type="SMART" id="SM00054">
    <property type="entry name" value="EFh"/>
    <property type="match status" value="4"/>
</dbReference>
<dbReference type="PANTHER" id="PTHR46212:SF3">
    <property type="entry name" value="GH27120P"/>
    <property type="match status" value="1"/>
</dbReference>
<keyword evidence="9" id="KW-1185">Reference proteome</keyword>
<dbReference type="Pfam" id="PF13499">
    <property type="entry name" value="EF-hand_7"/>
    <property type="match status" value="2"/>
</dbReference>
<evidence type="ECO:0000256" key="4">
    <source>
        <dbReference type="ARBA" id="ARBA00022737"/>
    </source>
</evidence>
<keyword evidence="3" id="KW-0479">Metal-binding</keyword>
<dbReference type="InterPro" id="IPR018247">
    <property type="entry name" value="EF_Hand_1_Ca_BS"/>
</dbReference>
<dbReference type="GO" id="GO:0005737">
    <property type="term" value="C:cytoplasm"/>
    <property type="evidence" value="ECO:0007669"/>
    <property type="project" value="UniProtKB-SubCell"/>
</dbReference>
<dbReference type="GO" id="GO:0005509">
    <property type="term" value="F:calcium ion binding"/>
    <property type="evidence" value="ECO:0007669"/>
    <property type="project" value="InterPro"/>
</dbReference>
<dbReference type="CDD" id="cd16180">
    <property type="entry name" value="EFh_PEF_Group_I"/>
    <property type="match status" value="1"/>
</dbReference>
<keyword evidence="2" id="KW-0963">Cytoplasm</keyword>
<organism evidence="8 9">
    <name type="scientific">Dentipellis fragilis</name>
    <dbReference type="NCBI Taxonomy" id="205917"/>
    <lineage>
        <taxon>Eukaryota</taxon>
        <taxon>Fungi</taxon>
        <taxon>Dikarya</taxon>
        <taxon>Basidiomycota</taxon>
        <taxon>Agaricomycotina</taxon>
        <taxon>Agaricomycetes</taxon>
        <taxon>Russulales</taxon>
        <taxon>Hericiaceae</taxon>
        <taxon>Dentipellis</taxon>
    </lineage>
</organism>
<dbReference type="InterPro" id="IPR011992">
    <property type="entry name" value="EF-hand-dom_pair"/>
</dbReference>
<dbReference type="STRING" id="205917.A0A4Y9YUX6"/>
<dbReference type="EMBL" id="SEOQ01000334">
    <property type="protein sequence ID" value="TFY65503.1"/>
    <property type="molecule type" value="Genomic_DNA"/>
</dbReference>
<proteinExistence type="predicted"/>
<dbReference type="SUPFAM" id="SSF47473">
    <property type="entry name" value="EF-hand"/>
    <property type="match status" value="1"/>
</dbReference>
<feature type="compositionally biased region" description="Basic residues" evidence="6">
    <location>
        <begin position="16"/>
        <end position="30"/>
    </location>
</feature>
<dbReference type="InterPro" id="IPR051426">
    <property type="entry name" value="Peflin/Sorcin_CaBP"/>
</dbReference>
<keyword evidence="5" id="KW-0106">Calcium</keyword>
<sequence length="223" mass="24845">MSIYSNPNYGAPGGIHHSHSSSSHHHHHHSPAPPTYAQGYGYQQGPPAGADPQLWQWFSAVDADRSGSITVNELQSALVNGNWSRFDLDTVKMLMNIFDTDRSGTIGFSEFSGLWKYVSDWQNVFRHFDKDRSGSIDGYELSEALRSFGYNLSPSILTLIEQKYASGPAAGYGPPPGITFDRFVRACVAVKTLTESFQRVDTDRDGWVTMNYEDFMKIVLNAP</sequence>
<evidence type="ECO:0000256" key="6">
    <source>
        <dbReference type="SAM" id="MobiDB-lite"/>
    </source>
</evidence>
<evidence type="ECO:0000256" key="1">
    <source>
        <dbReference type="ARBA" id="ARBA00004496"/>
    </source>
</evidence>
<comment type="caution">
    <text evidence="8">The sequence shown here is derived from an EMBL/GenBank/DDBJ whole genome shotgun (WGS) entry which is preliminary data.</text>
</comment>
<feature type="domain" description="EF-hand" evidence="7">
    <location>
        <begin position="49"/>
        <end position="84"/>
    </location>
</feature>
<dbReference type="Proteomes" id="UP000298327">
    <property type="component" value="Unassembled WGS sequence"/>
</dbReference>
<feature type="domain" description="EF-hand" evidence="7">
    <location>
        <begin position="116"/>
        <end position="151"/>
    </location>
</feature>
<comment type="subcellular location">
    <subcellularLocation>
        <location evidence="1">Cytoplasm</location>
    </subcellularLocation>
</comment>
<dbReference type="OrthoDB" id="186625at2759"/>
<feature type="region of interest" description="Disordered" evidence="6">
    <location>
        <begin position="12"/>
        <end position="43"/>
    </location>
</feature>
<evidence type="ECO:0000256" key="3">
    <source>
        <dbReference type="ARBA" id="ARBA00022723"/>
    </source>
</evidence>
<name>A0A4Y9YUX6_9AGAM</name>
<dbReference type="GO" id="GO:0048306">
    <property type="term" value="F:calcium-dependent protein binding"/>
    <property type="evidence" value="ECO:0007669"/>
    <property type="project" value="UniProtKB-ARBA"/>
</dbReference>
<dbReference type="AlphaFoldDB" id="A0A4Y9YUX6"/>
<dbReference type="PANTHER" id="PTHR46212">
    <property type="entry name" value="PEFLIN"/>
    <property type="match status" value="1"/>
</dbReference>
<evidence type="ECO:0000313" key="9">
    <source>
        <dbReference type="Proteomes" id="UP000298327"/>
    </source>
</evidence>
<evidence type="ECO:0000313" key="8">
    <source>
        <dbReference type="EMBL" id="TFY65503.1"/>
    </source>
</evidence>
<evidence type="ECO:0000259" key="7">
    <source>
        <dbReference type="PROSITE" id="PS50222"/>
    </source>
</evidence>
<dbReference type="PROSITE" id="PS00018">
    <property type="entry name" value="EF_HAND_1"/>
    <property type="match status" value="2"/>
</dbReference>
<dbReference type="PROSITE" id="PS50222">
    <property type="entry name" value="EF_HAND_2"/>
    <property type="match status" value="2"/>
</dbReference>